<evidence type="ECO:0000313" key="2">
    <source>
        <dbReference type="EMBL" id="SHK92173.1"/>
    </source>
</evidence>
<evidence type="ECO:0000313" key="3">
    <source>
        <dbReference type="Proteomes" id="UP000189935"/>
    </source>
</evidence>
<gene>
    <name evidence="2" type="ORF">SAMN05444159_4535</name>
</gene>
<keyword evidence="1" id="KW-0472">Membrane</keyword>
<keyword evidence="1" id="KW-0812">Transmembrane</keyword>
<sequence>MRNEQKPPPLAQRLLWFVALWLGGVGTVAIVSYGLRLWLAPK</sequence>
<dbReference type="OrthoDB" id="7364532at2"/>
<reference evidence="2 3" key="1">
    <citation type="submission" date="2016-11" db="EMBL/GenBank/DDBJ databases">
        <authorList>
            <person name="Jaros S."/>
            <person name="Januszkiewicz K."/>
            <person name="Wedrychowicz H."/>
        </authorList>
    </citation>
    <scope>NUCLEOTIDE SEQUENCE [LARGE SCALE GENOMIC DNA]</scope>
    <source>
        <strain evidence="2 3">GAS499</strain>
    </source>
</reference>
<accession>A0A1M6WED6</accession>
<protein>
    <recommendedName>
        <fullName evidence="4">DUF2474 domain-containing protein</fullName>
    </recommendedName>
</protein>
<proteinExistence type="predicted"/>
<dbReference type="Proteomes" id="UP000189935">
    <property type="component" value="Chromosome I"/>
</dbReference>
<evidence type="ECO:0008006" key="4">
    <source>
        <dbReference type="Google" id="ProtNLM"/>
    </source>
</evidence>
<feature type="transmembrane region" description="Helical" evidence="1">
    <location>
        <begin position="14"/>
        <end position="39"/>
    </location>
</feature>
<dbReference type="EMBL" id="LT670844">
    <property type="protein sequence ID" value="SHK92173.1"/>
    <property type="molecule type" value="Genomic_DNA"/>
</dbReference>
<name>A0A1M6WED6_9BRAD</name>
<dbReference type="AlphaFoldDB" id="A0A1M6WED6"/>
<dbReference type="RefSeq" id="WP_154071386.1">
    <property type="nucleotide sequence ID" value="NZ_LT670844.1"/>
</dbReference>
<evidence type="ECO:0000256" key="1">
    <source>
        <dbReference type="SAM" id="Phobius"/>
    </source>
</evidence>
<keyword evidence="1" id="KW-1133">Transmembrane helix</keyword>
<organism evidence="2 3">
    <name type="scientific">Bradyrhizobium lablabi</name>
    <dbReference type="NCBI Taxonomy" id="722472"/>
    <lineage>
        <taxon>Bacteria</taxon>
        <taxon>Pseudomonadati</taxon>
        <taxon>Pseudomonadota</taxon>
        <taxon>Alphaproteobacteria</taxon>
        <taxon>Hyphomicrobiales</taxon>
        <taxon>Nitrobacteraceae</taxon>
        <taxon>Bradyrhizobium</taxon>
    </lineage>
</organism>